<accession>A0ABT6SNV1</accession>
<comment type="caution">
    <text evidence="2">The sequence shown here is derived from an EMBL/GenBank/DDBJ whole genome shotgun (WGS) entry which is preliminary data.</text>
</comment>
<dbReference type="EMBL" id="JASCIS010000001">
    <property type="protein sequence ID" value="MDI3417291.1"/>
    <property type="molecule type" value="Genomic_DNA"/>
</dbReference>
<evidence type="ECO:0000313" key="2">
    <source>
        <dbReference type="EMBL" id="MDI3417291.1"/>
    </source>
</evidence>
<feature type="domain" description="Tox-REase-2" evidence="1">
    <location>
        <begin position="387"/>
        <end position="508"/>
    </location>
</feature>
<dbReference type="Proteomes" id="UP001237105">
    <property type="component" value="Unassembled WGS sequence"/>
</dbReference>
<dbReference type="GO" id="GO:0004519">
    <property type="term" value="F:endonuclease activity"/>
    <property type="evidence" value="ECO:0007669"/>
    <property type="project" value="UniProtKB-KW"/>
</dbReference>
<reference evidence="2 3" key="1">
    <citation type="submission" date="2023-05" db="EMBL/GenBank/DDBJ databases">
        <title>Draft genome sequence of Streptomyces sp. B-S-A12 isolated from a cave soil in Thailand.</title>
        <authorList>
            <person name="Chamroensaksri N."/>
            <person name="Muangham S."/>
        </authorList>
    </citation>
    <scope>NUCLEOTIDE SEQUENCE [LARGE SCALE GENOMIC DNA]</scope>
    <source>
        <strain evidence="2 3">B-S-A12</strain>
    </source>
</reference>
<keyword evidence="3" id="KW-1185">Reference proteome</keyword>
<keyword evidence="2" id="KW-0378">Hydrolase</keyword>
<keyword evidence="2" id="KW-0255">Endonuclease</keyword>
<proteinExistence type="predicted"/>
<organism evidence="2 3">
    <name type="scientific">Streptomyces luteolus</name>
    <dbReference type="NCBI Taxonomy" id="3043615"/>
    <lineage>
        <taxon>Bacteria</taxon>
        <taxon>Bacillati</taxon>
        <taxon>Actinomycetota</taxon>
        <taxon>Actinomycetes</taxon>
        <taxon>Kitasatosporales</taxon>
        <taxon>Streptomycetaceae</taxon>
        <taxon>Streptomyces</taxon>
    </lineage>
</organism>
<protein>
    <submittedName>
        <fullName evidence="2">Restriction endonuclease fold toxin-2 domain-containing protein</fullName>
    </submittedName>
</protein>
<dbReference type="InterPro" id="IPR028906">
    <property type="entry name" value="Tox-REase-2_dom"/>
</dbReference>
<evidence type="ECO:0000313" key="3">
    <source>
        <dbReference type="Proteomes" id="UP001237105"/>
    </source>
</evidence>
<sequence>MGGTVNIRHQAENFVNASQTMVDLRDLVFNMISLLFDELSDKGGMAGDDEAGRAFAAVYKPAVKAVFDASGHAHQVMANGAGALLKSAENFLKTESKIAKDLLEGNPADPDIGYQPRHDCSPRSSHNAEDLPEVVGETSWTDQHLLNSRFHGQRDKLRDVAGSWRAASIILNDAYWDSEGAWTRATLDQAGETADAVENFFRKFVGKNPPPTQVSEDETLMANLPTACKMLANACEAYADHIDTALQRLPEESNPLTGEAQHIWERPMFGGDGPDGGLHELLASDMNITRLGNIPPALDTAQSRVKMPQPDGGGLFPNLPGFLAPLVRVPVMIPAAYRPPVGPRVQPIPPPTPQDPRFPTLTGPQQQNFGMWLNSLRAGDVSGGKPAEIAYQKRVAGYPEYEVPIPPGISKNSTLMVDGFRNRDGMAIEAKYVNNPQKKCYRSLDELRENHQSGKKDFLYDKDRKELEKYHEALKDPRNTEMRGVETVTNNQDSVAYWRIMMAAYGVKGYARYVP</sequence>
<evidence type="ECO:0000259" key="1">
    <source>
        <dbReference type="Pfam" id="PF15646"/>
    </source>
</evidence>
<dbReference type="Pfam" id="PF15646">
    <property type="entry name" value="Tox-REase-2"/>
    <property type="match status" value="1"/>
</dbReference>
<dbReference type="RefSeq" id="WP_282533200.1">
    <property type="nucleotide sequence ID" value="NZ_JASCIS010000001.1"/>
</dbReference>
<gene>
    <name evidence="2" type="ORF">QIT00_01725</name>
</gene>
<name>A0ABT6SNV1_9ACTN</name>
<keyword evidence="2" id="KW-0540">Nuclease</keyword>